<keyword evidence="1" id="KW-0244">Early protein</keyword>
<dbReference type="GO" id="GO:0039502">
    <property type="term" value="P:symbiont-mediated suppression of host type I interferon-mediated signaling pathway"/>
    <property type="evidence" value="ECO:0007669"/>
    <property type="project" value="UniProtKB-KW"/>
</dbReference>
<keyword evidence="2" id="KW-0945">Host-virus interaction</keyword>
<dbReference type="SMART" id="SM00409">
    <property type="entry name" value="IG"/>
    <property type="match status" value="2"/>
</dbReference>
<keyword evidence="6" id="KW-0922">Interferon antiviral system evasion</keyword>
<reference evidence="14" key="1">
    <citation type="submission" date="2022-03" db="EMBL/GenBank/DDBJ databases">
        <authorList>
            <person name="Lindestad O."/>
        </authorList>
    </citation>
    <scope>NUCLEOTIDE SEQUENCE</scope>
</reference>
<evidence type="ECO:0000256" key="10">
    <source>
        <dbReference type="ARBA" id="ARBA00045444"/>
    </source>
</evidence>
<dbReference type="InterPro" id="IPR000048">
    <property type="entry name" value="IQ_motif_EF-hand-BS"/>
</dbReference>
<dbReference type="CDD" id="cd23766">
    <property type="entry name" value="IQCG"/>
    <property type="match status" value="1"/>
</dbReference>
<evidence type="ECO:0000256" key="7">
    <source>
        <dbReference type="ARBA" id="ARBA00023319"/>
    </source>
</evidence>
<keyword evidence="15" id="KW-1185">Reference proteome</keyword>
<keyword evidence="3" id="KW-1114">Inhibition of host interferon signaling pathway by virus</keyword>
<keyword evidence="5" id="KW-0325">Glycoprotein</keyword>
<evidence type="ECO:0000256" key="3">
    <source>
        <dbReference type="ARBA" id="ARBA00022830"/>
    </source>
</evidence>
<comment type="function">
    <text evidence="10">Counteracts the antiviral effects of host IFN-alpha/beta and key IFN-inducible proteins involved in viral RNA degradation suxh as host OAS1. Acts as a soluble IFN-alpha receptor and thus inhibits the interaction between host IFN-alpha and its receptor.</text>
</comment>
<sequence>MLLQMKIIERSAERRLPESGQENKREKQVREKLSKDRHILKEVIIRTLAELAEGGEWYTLKKAVNMFEKNAGSLITLRTQNQKLKMSLDSMNRELQENRQKRVLEIRSCDFKVASLRDSIKDTLLNARIQFDYTERWLCARAESVDLQFQVAPAAPAPKPEHENCVHDELLRAYMLQIKEREDLLQYWKQRYAADTADIDVRLRDQYERLRVTAARREEMEKLYKLHEGEMRAWLTFKKERAARLAREARLRNAATRIQAWWRGVMVRRALGSFLLGILDFIIFGTGCDATMWLLAALGVVTSASRALSASYCSTNTFPTNTSWMHFSKEPISFEYGFQDKFKSIHCCVRGYRSIEWFKDGVTYPWSAGVSNLILYPEAANQTLYTRRAAQTDSGNYTCRLSNETHSETHTVRLDILEKPTDTPKTMFISKDKWVEEGGELRLFCEALIGRLYLADARSELRWWKVWPNGTEGDLLPTQVEIKTARDDVKDIIGSYLNIRSVSAQDYSTYVCVVHSNDVVSRNYVTVHYKSNGLTGDGAWCAGGEVPWRAIALSGTAAAILLLSLFVFHKQCTPRLLLAVRHARARAATAAHRARVLEKEFDVLVCWTSVDGELVRGALLPTLSLKYKYRVHTVILSTQPDNWYSELVGEVSRCRSVVAVMSPAQYTPPQLLTALRQLSALSVPPVVVLLQDLPKLKREAKDAGSRLVEVLRRTRLVAWRHVHERAFWTALRLALPLPPPPPHPSAREDKLSTIETEDSKNSRSGSLTALV</sequence>
<evidence type="ECO:0000256" key="1">
    <source>
        <dbReference type="ARBA" id="ARBA00022518"/>
    </source>
</evidence>
<name>A0A8S4RMU4_9NEOP</name>
<keyword evidence="7" id="KW-0393">Immunoglobulin domain</keyword>
<dbReference type="InterPro" id="IPR035897">
    <property type="entry name" value="Toll_tir_struct_dom_sf"/>
</dbReference>
<dbReference type="InterPro" id="IPR007110">
    <property type="entry name" value="Ig-like_dom"/>
</dbReference>
<gene>
    <name evidence="14" type="primary">jg12823</name>
    <name evidence="14" type="ORF">PAEG_LOCUS14774</name>
</gene>
<evidence type="ECO:0000256" key="6">
    <source>
        <dbReference type="ARBA" id="ARBA00023258"/>
    </source>
</evidence>
<keyword evidence="4" id="KW-1015">Disulfide bond</keyword>
<dbReference type="Proteomes" id="UP000838756">
    <property type="component" value="Unassembled WGS sequence"/>
</dbReference>
<dbReference type="InterPro" id="IPR003599">
    <property type="entry name" value="Ig_sub"/>
</dbReference>
<evidence type="ECO:0000256" key="5">
    <source>
        <dbReference type="ARBA" id="ARBA00023180"/>
    </source>
</evidence>
<dbReference type="InterPro" id="IPR013783">
    <property type="entry name" value="Ig-like_fold"/>
</dbReference>
<protein>
    <recommendedName>
        <fullName evidence="9">Soluble interferon alpha/beta receptor OPG204</fullName>
    </recommendedName>
</protein>
<dbReference type="InterPro" id="IPR013098">
    <property type="entry name" value="Ig_I-set"/>
</dbReference>
<feature type="compositionally biased region" description="Basic and acidic residues" evidence="12">
    <location>
        <begin position="745"/>
        <end position="761"/>
    </location>
</feature>
<organism evidence="14 15">
    <name type="scientific">Pararge aegeria aegeria</name>
    <dbReference type="NCBI Taxonomy" id="348720"/>
    <lineage>
        <taxon>Eukaryota</taxon>
        <taxon>Metazoa</taxon>
        <taxon>Ecdysozoa</taxon>
        <taxon>Arthropoda</taxon>
        <taxon>Hexapoda</taxon>
        <taxon>Insecta</taxon>
        <taxon>Pterygota</taxon>
        <taxon>Neoptera</taxon>
        <taxon>Endopterygota</taxon>
        <taxon>Lepidoptera</taxon>
        <taxon>Glossata</taxon>
        <taxon>Ditrysia</taxon>
        <taxon>Papilionoidea</taxon>
        <taxon>Nymphalidae</taxon>
        <taxon>Satyrinae</taxon>
        <taxon>Satyrini</taxon>
        <taxon>Parargina</taxon>
        <taxon>Pararge</taxon>
    </lineage>
</organism>
<dbReference type="SUPFAM" id="SSF48726">
    <property type="entry name" value="Immunoglobulin"/>
    <property type="match status" value="2"/>
</dbReference>
<dbReference type="AlphaFoldDB" id="A0A8S4RMU4"/>
<dbReference type="Gene3D" id="2.60.40.10">
    <property type="entry name" value="Immunoglobulins"/>
    <property type="match status" value="2"/>
</dbReference>
<dbReference type="InterPro" id="IPR015621">
    <property type="entry name" value="IL-1_rcpt_fam"/>
</dbReference>
<dbReference type="Pfam" id="PF07679">
    <property type="entry name" value="I-set"/>
    <property type="match status" value="1"/>
</dbReference>
<dbReference type="SMART" id="SM00015">
    <property type="entry name" value="IQ"/>
    <property type="match status" value="1"/>
</dbReference>
<dbReference type="PROSITE" id="PS50835">
    <property type="entry name" value="IG_LIKE"/>
    <property type="match status" value="2"/>
</dbReference>
<dbReference type="OrthoDB" id="6019866at2759"/>
<feature type="compositionally biased region" description="Polar residues" evidence="12">
    <location>
        <begin position="762"/>
        <end position="771"/>
    </location>
</feature>
<dbReference type="EMBL" id="CAKXAJ010025271">
    <property type="protein sequence ID" value="CAH2237490.1"/>
    <property type="molecule type" value="Genomic_DNA"/>
</dbReference>
<accession>A0A8S4RMU4</accession>
<feature type="domain" description="Ig-like" evidence="13">
    <location>
        <begin position="424"/>
        <end position="528"/>
    </location>
</feature>
<evidence type="ECO:0000256" key="11">
    <source>
        <dbReference type="SAM" id="Coils"/>
    </source>
</evidence>
<evidence type="ECO:0000259" key="13">
    <source>
        <dbReference type="PROSITE" id="PS50835"/>
    </source>
</evidence>
<feature type="coiled-coil region" evidence="11">
    <location>
        <begin position="74"/>
        <end position="101"/>
    </location>
</feature>
<dbReference type="PROSITE" id="PS50096">
    <property type="entry name" value="IQ"/>
    <property type="match status" value="1"/>
</dbReference>
<keyword evidence="11" id="KW-0175">Coiled coil</keyword>
<dbReference type="Gene3D" id="3.40.50.10140">
    <property type="entry name" value="Toll/interleukin-1 receptor homology (TIR) domain"/>
    <property type="match status" value="1"/>
</dbReference>
<keyword evidence="2" id="KW-0899">Viral immunoevasion</keyword>
<comment type="caution">
    <text evidence="14">The sequence shown here is derived from an EMBL/GenBank/DDBJ whole genome shotgun (WGS) entry which is preliminary data.</text>
</comment>
<feature type="domain" description="Ig-like" evidence="13">
    <location>
        <begin position="319"/>
        <end position="415"/>
    </location>
</feature>
<keyword evidence="2" id="KW-1090">Inhibition of host innate immune response by virus</keyword>
<dbReference type="PANTHER" id="PTHR11890">
    <property type="entry name" value="INTERLEUKIN-1 RECEPTOR FAMILY MEMBER"/>
    <property type="match status" value="1"/>
</dbReference>
<evidence type="ECO:0000256" key="8">
    <source>
        <dbReference type="ARBA" id="ARBA00038761"/>
    </source>
</evidence>
<feature type="region of interest" description="Disordered" evidence="12">
    <location>
        <begin position="738"/>
        <end position="771"/>
    </location>
</feature>
<proteinExistence type="predicted"/>
<evidence type="ECO:0000256" key="9">
    <source>
        <dbReference type="ARBA" id="ARBA00041012"/>
    </source>
</evidence>
<evidence type="ECO:0000313" key="15">
    <source>
        <dbReference type="Proteomes" id="UP000838756"/>
    </source>
</evidence>
<dbReference type="InterPro" id="IPR036179">
    <property type="entry name" value="Ig-like_dom_sf"/>
</dbReference>
<comment type="subunit">
    <text evidence="8">Interacts with host IFNA1.</text>
</comment>
<evidence type="ECO:0000256" key="12">
    <source>
        <dbReference type="SAM" id="MobiDB-lite"/>
    </source>
</evidence>
<dbReference type="SUPFAM" id="SSF52200">
    <property type="entry name" value="Toll/Interleukin receptor TIR domain"/>
    <property type="match status" value="1"/>
</dbReference>
<evidence type="ECO:0000256" key="4">
    <source>
        <dbReference type="ARBA" id="ARBA00023157"/>
    </source>
</evidence>
<dbReference type="PANTHER" id="PTHR11890:SF44">
    <property type="entry name" value="X-LINKED INTERLEUKIN-1 RECEPTOR ACCESSORY PROTEIN-LIKE 2"/>
    <property type="match status" value="1"/>
</dbReference>
<evidence type="ECO:0000256" key="2">
    <source>
        <dbReference type="ARBA" id="ARBA00022632"/>
    </source>
</evidence>
<dbReference type="Pfam" id="PF00612">
    <property type="entry name" value="IQ"/>
    <property type="match status" value="1"/>
</dbReference>
<evidence type="ECO:0000313" key="14">
    <source>
        <dbReference type="EMBL" id="CAH2237490.1"/>
    </source>
</evidence>